<evidence type="ECO:0000256" key="3">
    <source>
        <dbReference type="ARBA" id="ARBA00018863"/>
    </source>
</evidence>
<evidence type="ECO:0000313" key="13">
    <source>
        <dbReference type="EMBL" id="CAK9101221.1"/>
    </source>
</evidence>
<dbReference type="PANTHER" id="PTHR13236">
    <property type="entry name" value="DYNEIN 2 LIGHT INTERMEDIATE CHAIN, ISOFORM 2"/>
    <property type="match status" value="1"/>
</dbReference>
<accession>A0ABP0RKT2</accession>
<dbReference type="EMBL" id="CAXAMN010026195">
    <property type="protein sequence ID" value="CAK9101221.1"/>
    <property type="molecule type" value="Genomic_DNA"/>
</dbReference>
<keyword evidence="5" id="KW-0963">Cytoplasm</keyword>
<keyword evidence="12" id="KW-0966">Cell projection</keyword>
<keyword evidence="8" id="KW-0243">Dynein</keyword>
<evidence type="ECO:0000256" key="5">
    <source>
        <dbReference type="ARBA" id="ARBA00022490"/>
    </source>
</evidence>
<reference evidence="13 14" key="1">
    <citation type="submission" date="2024-02" db="EMBL/GenBank/DDBJ databases">
        <authorList>
            <person name="Chen Y."/>
            <person name="Shah S."/>
            <person name="Dougan E. K."/>
            <person name="Thang M."/>
            <person name="Chan C."/>
        </authorList>
    </citation>
    <scope>NUCLEOTIDE SEQUENCE [LARGE SCALE GENOMIC DNA]</scope>
</reference>
<dbReference type="InterPro" id="IPR040045">
    <property type="entry name" value="DYNC2LI1"/>
</dbReference>
<keyword evidence="6" id="KW-0493">Microtubule</keyword>
<evidence type="ECO:0000256" key="9">
    <source>
        <dbReference type="ARBA" id="ARBA00023069"/>
    </source>
</evidence>
<sequence>MARPVKKKDAEDFSSAILTKLTEELVQKTATEEFANDVTILFCGSKKSGKTSLVDRFINPTKDEKDQPKPTVALDYKFARYATEGTSKVLAHIYDLGGDEANENLIGIPISTSTVGNIVLAITLLGWDRCVQKCIQTLEKWLQLLRSQVERSLQALAQENPQCFLQLDAQRALRANSYAEHADRGIINMFPAGALCSFPGAKWDVLASDVDPEKRKNLCRANSPSTTQDEADGPGGAVALTPFGVSYCSASL</sequence>
<comment type="caution">
    <text evidence="13">The sequence shown here is derived from an EMBL/GenBank/DDBJ whole genome shotgun (WGS) entry which is preliminary data.</text>
</comment>
<evidence type="ECO:0000256" key="8">
    <source>
        <dbReference type="ARBA" id="ARBA00023017"/>
    </source>
</evidence>
<comment type="subcellular location">
    <subcellularLocation>
        <location evidence="1">Cytoplasm</location>
        <location evidence="1">Cytoskeleton</location>
        <location evidence="1">Cilium basal body</location>
    </subcellularLocation>
</comment>
<comment type="similarity">
    <text evidence="2">Belongs to the dynein light intermediate chain family.</text>
</comment>
<evidence type="ECO:0000256" key="4">
    <source>
        <dbReference type="ARBA" id="ARBA00022473"/>
    </source>
</evidence>
<dbReference type="InterPro" id="IPR027417">
    <property type="entry name" value="P-loop_NTPase"/>
</dbReference>
<dbReference type="SUPFAM" id="SSF52540">
    <property type="entry name" value="P-loop containing nucleoside triphosphate hydrolases"/>
    <property type="match status" value="1"/>
</dbReference>
<evidence type="ECO:0000256" key="10">
    <source>
        <dbReference type="ARBA" id="ARBA00023175"/>
    </source>
</evidence>
<dbReference type="Pfam" id="PF08477">
    <property type="entry name" value="Roc"/>
    <property type="match status" value="1"/>
</dbReference>
<keyword evidence="11" id="KW-0206">Cytoskeleton</keyword>
<proteinExistence type="inferred from homology"/>
<evidence type="ECO:0000313" key="14">
    <source>
        <dbReference type="Proteomes" id="UP001642484"/>
    </source>
</evidence>
<evidence type="ECO:0000256" key="12">
    <source>
        <dbReference type="ARBA" id="ARBA00023273"/>
    </source>
</evidence>
<protein>
    <recommendedName>
        <fullName evidence="3">Cytoplasmic dynein 2 light intermediate chain 1</fullName>
    </recommendedName>
</protein>
<organism evidence="13 14">
    <name type="scientific">Durusdinium trenchii</name>
    <dbReference type="NCBI Taxonomy" id="1381693"/>
    <lineage>
        <taxon>Eukaryota</taxon>
        <taxon>Sar</taxon>
        <taxon>Alveolata</taxon>
        <taxon>Dinophyceae</taxon>
        <taxon>Suessiales</taxon>
        <taxon>Symbiodiniaceae</taxon>
        <taxon>Durusdinium</taxon>
    </lineage>
</organism>
<keyword evidence="10" id="KW-0505">Motor protein</keyword>
<name>A0ABP0RKT2_9DINO</name>
<evidence type="ECO:0000256" key="6">
    <source>
        <dbReference type="ARBA" id="ARBA00022701"/>
    </source>
</evidence>
<keyword evidence="7" id="KW-0970">Cilium biogenesis/degradation</keyword>
<keyword evidence="14" id="KW-1185">Reference proteome</keyword>
<keyword evidence="9" id="KW-0969">Cilium</keyword>
<dbReference type="PANTHER" id="PTHR13236:SF0">
    <property type="entry name" value="CYTOPLASMIC DYNEIN 2 LIGHT INTERMEDIATE CHAIN 1"/>
    <property type="match status" value="1"/>
</dbReference>
<evidence type="ECO:0000256" key="1">
    <source>
        <dbReference type="ARBA" id="ARBA00004120"/>
    </source>
</evidence>
<gene>
    <name evidence="13" type="ORF">CCMP2556_LOCUS47743</name>
</gene>
<evidence type="ECO:0000256" key="7">
    <source>
        <dbReference type="ARBA" id="ARBA00022794"/>
    </source>
</evidence>
<evidence type="ECO:0000256" key="11">
    <source>
        <dbReference type="ARBA" id="ARBA00023212"/>
    </source>
</evidence>
<dbReference type="Proteomes" id="UP001642484">
    <property type="component" value="Unassembled WGS sequence"/>
</dbReference>
<keyword evidence="4" id="KW-0217">Developmental protein</keyword>
<dbReference type="Gene3D" id="3.40.50.300">
    <property type="entry name" value="P-loop containing nucleotide triphosphate hydrolases"/>
    <property type="match status" value="1"/>
</dbReference>
<evidence type="ECO:0000256" key="2">
    <source>
        <dbReference type="ARBA" id="ARBA00006831"/>
    </source>
</evidence>